<sequence>MRNSKGLLLVRDPARCASKAASPIPLQVSQLSGSRPSSYTTEKAGGGVNPPGPTRLASRRCSAPSRALSVDDENPRLTACTAWDSLPALRTQSRASFSIIFFGVVQSGIHESVPTAILAVFSHTPSFSVHRVVPATRLSLGTRSHNRPPFNCNSKKYVQHLIRALGPRHSKPVAAPYRLRRARCPVPRSDELRTIRSLSGHPACGHHVRISSSEALKNQGGVNSHSRPSLAIPPSIQQSRASSDAPDAFSALSTPASLERSMRRAPRPRARSATGALYRSCHAHGLDTTPVRTQIRPRYQLHAQHAMLAFLAAHVASSPPAHCDSSAVYCCRRLRLPYSPAPPPARAMVVPHRRRYFYHLLPRQVRLQQVPLSPLHTHAGRILNTTHTTPRARSSNSRSPSPAPRLSPPTRRHRVQLLTILRSKPAPVRHREYDTQHRRSTQQVQRAFPVARAAFIASPCAATILCAHAALPSKPRPAAHRERDVHHPRRVPLRPSPSAP</sequence>
<feature type="region of interest" description="Disordered" evidence="1">
    <location>
        <begin position="378"/>
        <end position="443"/>
    </location>
</feature>
<keyword evidence="3" id="KW-1185">Reference proteome</keyword>
<reference evidence="2" key="1">
    <citation type="submission" date="2023-03" db="EMBL/GenBank/DDBJ databases">
        <title>Massive genome expansion in bonnet fungi (Mycena s.s.) driven by repeated elements and novel gene families across ecological guilds.</title>
        <authorList>
            <consortium name="Lawrence Berkeley National Laboratory"/>
            <person name="Harder C.B."/>
            <person name="Miyauchi S."/>
            <person name="Viragh M."/>
            <person name="Kuo A."/>
            <person name="Thoen E."/>
            <person name="Andreopoulos B."/>
            <person name="Lu D."/>
            <person name="Skrede I."/>
            <person name="Drula E."/>
            <person name="Henrissat B."/>
            <person name="Morin E."/>
            <person name="Kohler A."/>
            <person name="Barry K."/>
            <person name="LaButti K."/>
            <person name="Morin E."/>
            <person name="Salamov A."/>
            <person name="Lipzen A."/>
            <person name="Mereny Z."/>
            <person name="Hegedus B."/>
            <person name="Baldrian P."/>
            <person name="Stursova M."/>
            <person name="Weitz H."/>
            <person name="Taylor A."/>
            <person name="Grigoriev I.V."/>
            <person name="Nagy L.G."/>
            <person name="Martin F."/>
            <person name="Kauserud H."/>
        </authorList>
    </citation>
    <scope>NUCLEOTIDE SEQUENCE</scope>
    <source>
        <strain evidence="2">CBHHK002</strain>
    </source>
</reference>
<feature type="region of interest" description="Disordered" evidence="1">
    <location>
        <begin position="216"/>
        <end position="276"/>
    </location>
</feature>
<gene>
    <name evidence="2" type="ORF">DFH08DRAFT_957566</name>
</gene>
<protein>
    <submittedName>
        <fullName evidence="2">Uncharacterized protein</fullName>
    </submittedName>
</protein>
<feature type="compositionally biased region" description="Low complexity" evidence="1">
    <location>
        <begin position="388"/>
        <end position="400"/>
    </location>
</feature>
<name>A0AAD7A7I1_9AGAR</name>
<comment type="caution">
    <text evidence="2">The sequence shown here is derived from an EMBL/GenBank/DDBJ whole genome shotgun (WGS) entry which is preliminary data.</text>
</comment>
<feature type="compositionally biased region" description="Polar residues" evidence="1">
    <location>
        <begin position="216"/>
        <end position="227"/>
    </location>
</feature>
<organism evidence="2 3">
    <name type="scientific">Mycena albidolilacea</name>
    <dbReference type="NCBI Taxonomy" id="1033008"/>
    <lineage>
        <taxon>Eukaryota</taxon>
        <taxon>Fungi</taxon>
        <taxon>Dikarya</taxon>
        <taxon>Basidiomycota</taxon>
        <taxon>Agaricomycotina</taxon>
        <taxon>Agaricomycetes</taxon>
        <taxon>Agaricomycetidae</taxon>
        <taxon>Agaricales</taxon>
        <taxon>Marasmiineae</taxon>
        <taxon>Mycenaceae</taxon>
        <taxon>Mycena</taxon>
    </lineage>
</organism>
<dbReference type="AlphaFoldDB" id="A0AAD7A7I1"/>
<accession>A0AAD7A7I1</accession>
<proteinExistence type="predicted"/>
<dbReference type="Proteomes" id="UP001218218">
    <property type="component" value="Unassembled WGS sequence"/>
</dbReference>
<evidence type="ECO:0000313" key="3">
    <source>
        <dbReference type="Proteomes" id="UP001218218"/>
    </source>
</evidence>
<dbReference type="EMBL" id="JARIHO010000013">
    <property type="protein sequence ID" value="KAJ7351239.1"/>
    <property type="molecule type" value="Genomic_DNA"/>
</dbReference>
<feature type="region of interest" description="Disordered" evidence="1">
    <location>
        <begin position="474"/>
        <end position="500"/>
    </location>
</feature>
<feature type="region of interest" description="Disordered" evidence="1">
    <location>
        <begin position="27"/>
        <end position="56"/>
    </location>
</feature>
<feature type="compositionally biased region" description="Polar residues" evidence="1">
    <location>
        <begin position="27"/>
        <end position="41"/>
    </location>
</feature>
<evidence type="ECO:0000313" key="2">
    <source>
        <dbReference type="EMBL" id="KAJ7351239.1"/>
    </source>
</evidence>
<evidence type="ECO:0000256" key="1">
    <source>
        <dbReference type="SAM" id="MobiDB-lite"/>
    </source>
</evidence>